<sequence>MLEFHKASTHCSKACAFFFFFFFPKGMWQCLTRTMFTNGTGLFENVGVHGRNFLACKRTKAENGQRTNIHPAQRAVGHSIGMQDTSPNKILRSCGSVRHAFSKNIVSRLMKQRGKSTSTKLSGEHTQDGLAANVRMRT</sequence>
<dbReference type="VEuPathDB" id="VectorBase:ISCW020840"/>
<feature type="region of interest" description="Disordered" evidence="1">
    <location>
        <begin position="113"/>
        <end position="138"/>
    </location>
</feature>
<evidence type="ECO:0000256" key="1">
    <source>
        <dbReference type="SAM" id="MobiDB-lite"/>
    </source>
</evidence>
<dbReference type="InParanoid" id="B7Q2A1"/>
<dbReference type="EMBL" id="ABJB010541540">
    <property type="status" value="NOT_ANNOTATED_CDS"/>
    <property type="molecule type" value="Genomic_DNA"/>
</dbReference>
<dbReference type="EnsemblMetazoa" id="ISCW020840-RA">
    <property type="protein sequence ID" value="ISCW020840-PA"/>
    <property type="gene ID" value="ISCW020840"/>
</dbReference>
<evidence type="ECO:0000313" key="2">
    <source>
        <dbReference type="EMBL" id="EEC12974.1"/>
    </source>
</evidence>
<dbReference type="PaxDb" id="6945-B7Q2A1"/>
<reference evidence="3" key="2">
    <citation type="submission" date="2020-05" db="UniProtKB">
        <authorList>
            <consortium name="EnsemblMetazoa"/>
        </authorList>
    </citation>
    <scope>IDENTIFICATION</scope>
    <source>
        <strain evidence="3">wikel</strain>
    </source>
</reference>
<evidence type="ECO:0000313" key="4">
    <source>
        <dbReference type="Proteomes" id="UP000001555"/>
    </source>
</evidence>
<dbReference type="VEuPathDB" id="VectorBase:ISCI020840"/>
<reference evidence="2 4" key="1">
    <citation type="submission" date="2008-03" db="EMBL/GenBank/DDBJ databases">
        <title>Annotation of Ixodes scapularis.</title>
        <authorList>
            <consortium name="Ixodes scapularis Genome Project Consortium"/>
            <person name="Caler E."/>
            <person name="Hannick L.I."/>
            <person name="Bidwell S."/>
            <person name="Joardar V."/>
            <person name="Thiagarajan M."/>
            <person name="Amedeo P."/>
            <person name="Galinsky K.J."/>
            <person name="Schobel S."/>
            <person name="Inman J."/>
            <person name="Hostetler J."/>
            <person name="Miller J."/>
            <person name="Hammond M."/>
            <person name="Megy K."/>
            <person name="Lawson D."/>
            <person name="Kodira C."/>
            <person name="Sutton G."/>
            <person name="Meyer J."/>
            <person name="Hill C.A."/>
            <person name="Birren B."/>
            <person name="Nene V."/>
            <person name="Collins F."/>
            <person name="Alarcon-Chaidez F."/>
            <person name="Wikel S."/>
            <person name="Strausberg R."/>
        </authorList>
    </citation>
    <scope>NUCLEOTIDE SEQUENCE [LARGE SCALE GENOMIC DNA]</scope>
    <source>
        <strain evidence="4">Wikel</strain>
        <strain evidence="2">Wikel colony</strain>
    </source>
</reference>
<name>B7Q2A1_IXOSC</name>
<proteinExistence type="predicted"/>
<dbReference type="Proteomes" id="UP000001555">
    <property type="component" value="Unassembled WGS sequence"/>
</dbReference>
<dbReference type="EMBL" id="ABJB010815654">
    <property type="status" value="NOT_ANNOTATED_CDS"/>
    <property type="molecule type" value="Genomic_DNA"/>
</dbReference>
<evidence type="ECO:0000313" key="3">
    <source>
        <dbReference type="EnsemblMetazoa" id="ISCW020840-PA"/>
    </source>
</evidence>
<gene>
    <name evidence="2" type="ORF">IscW_ISCW020840</name>
</gene>
<organism>
    <name type="scientific">Ixodes scapularis</name>
    <name type="common">Black-legged tick</name>
    <name type="synonym">Deer tick</name>
    <dbReference type="NCBI Taxonomy" id="6945"/>
    <lineage>
        <taxon>Eukaryota</taxon>
        <taxon>Metazoa</taxon>
        <taxon>Ecdysozoa</taxon>
        <taxon>Arthropoda</taxon>
        <taxon>Chelicerata</taxon>
        <taxon>Arachnida</taxon>
        <taxon>Acari</taxon>
        <taxon>Parasitiformes</taxon>
        <taxon>Ixodida</taxon>
        <taxon>Ixodoidea</taxon>
        <taxon>Ixodidae</taxon>
        <taxon>Ixodinae</taxon>
        <taxon>Ixodes</taxon>
    </lineage>
</organism>
<protein>
    <submittedName>
        <fullName evidence="2 3">Uncharacterized protein</fullName>
    </submittedName>
</protein>
<accession>B7Q2A1</accession>
<dbReference type="EMBL" id="DS842727">
    <property type="protein sequence ID" value="EEC12974.1"/>
    <property type="molecule type" value="Genomic_DNA"/>
</dbReference>
<dbReference type="AlphaFoldDB" id="B7Q2A1"/>
<keyword evidence="4" id="KW-1185">Reference proteome</keyword>
<dbReference type="HOGENOM" id="CLU_1857489_0_0_1"/>